<dbReference type="Proteomes" id="UP001240150">
    <property type="component" value="Chromosome"/>
</dbReference>
<sequence>MPDATAAERNRRYRRHKAGDHSMCDPARCESRANADAVEVESAGPDRDADQDVTPVTPGPAGVTRDDQAVTDDSPGPPRLDEAGAAFWSAMNGDKLAGAPRQLLVQACRSVDRLARLDAMLRGTHHEWMRLVVKLFDDDDDRDDQDVTVVARVDSILAEERQQALALKALLTELRASGAADSGGGRSALEQLGDQLAARRAARQADAASM</sequence>
<feature type="region of interest" description="Disordered" evidence="1">
    <location>
        <begin position="1"/>
        <end position="79"/>
    </location>
</feature>
<evidence type="ECO:0000256" key="1">
    <source>
        <dbReference type="SAM" id="MobiDB-lite"/>
    </source>
</evidence>
<reference evidence="2 3" key="1">
    <citation type="submission" date="2023-06" db="EMBL/GenBank/DDBJ databases">
        <authorList>
            <person name="Yushchuk O."/>
            <person name="Binda E."/>
            <person name="Ruckert-Reed C."/>
            <person name="Fedorenko V."/>
            <person name="Kalinowski J."/>
            <person name="Marinelli F."/>
        </authorList>
    </citation>
    <scope>NUCLEOTIDE SEQUENCE [LARGE SCALE GENOMIC DNA]</scope>
    <source>
        <strain evidence="2 3">NRRL 3884</strain>
    </source>
</reference>
<dbReference type="EMBL" id="CP126980">
    <property type="protein sequence ID" value="WIM97690.1"/>
    <property type="molecule type" value="Genomic_DNA"/>
</dbReference>
<evidence type="ECO:0000313" key="3">
    <source>
        <dbReference type="Proteomes" id="UP001240150"/>
    </source>
</evidence>
<evidence type="ECO:0000313" key="2">
    <source>
        <dbReference type="EMBL" id="WIM97690.1"/>
    </source>
</evidence>
<feature type="compositionally biased region" description="Basic and acidic residues" evidence="1">
    <location>
        <begin position="19"/>
        <end position="33"/>
    </location>
</feature>
<feature type="compositionally biased region" description="Basic and acidic residues" evidence="1">
    <location>
        <begin position="1"/>
        <end position="10"/>
    </location>
</feature>
<accession>A0ABY8WIQ5</accession>
<proteinExistence type="predicted"/>
<dbReference type="RefSeq" id="WP_284919086.1">
    <property type="nucleotide sequence ID" value="NZ_CP126980.1"/>
</dbReference>
<evidence type="ECO:0008006" key="4">
    <source>
        <dbReference type="Google" id="ProtNLM"/>
    </source>
</evidence>
<organism evidence="2 3">
    <name type="scientific">Actinoplanes oblitus</name>
    <dbReference type="NCBI Taxonomy" id="3040509"/>
    <lineage>
        <taxon>Bacteria</taxon>
        <taxon>Bacillati</taxon>
        <taxon>Actinomycetota</taxon>
        <taxon>Actinomycetes</taxon>
        <taxon>Micromonosporales</taxon>
        <taxon>Micromonosporaceae</taxon>
        <taxon>Actinoplanes</taxon>
    </lineage>
</organism>
<keyword evidence="3" id="KW-1185">Reference proteome</keyword>
<gene>
    <name evidence="2" type="ORF">ACTOB_001238</name>
</gene>
<name>A0ABY8WIQ5_9ACTN</name>
<protein>
    <recommendedName>
        <fullName evidence="4">Terminase small subunit</fullName>
    </recommendedName>
</protein>